<dbReference type="RefSeq" id="WP_062249991.1">
    <property type="nucleotide sequence ID" value="NZ_LHZA01000148.1"/>
</dbReference>
<accession>A0A149Q855</accession>
<dbReference type="EMBL" id="LHZA01000148">
    <property type="protein sequence ID" value="KXU93326.1"/>
    <property type="molecule type" value="Genomic_DNA"/>
</dbReference>
<dbReference type="PATRIC" id="fig|178900.5.peg.2322"/>
<reference evidence="1 2" key="1">
    <citation type="submission" date="2015-06" db="EMBL/GenBank/DDBJ databases">
        <title>Improved classification and identification of acetic acid bacteria using matrix-assisted laser desorption/ionization time-of-flight mass spectrometry; Gluconobacter nephelii and Gluconobacter uchimurae are later heterotypic synonyms of Gluconobacter japonicus and Gluconobacter oxydans, respectively.</title>
        <authorList>
            <person name="Li L."/>
            <person name="Cleenwerck I."/>
            <person name="De Vuyst L."/>
            <person name="Vandamme P."/>
        </authorList>
    </citation>
    <scope>NUCLEOTIDE SEQUENCE [LARGE SCALE GENOMIC DNA]</scope>
    <source>
        <strain evidence="1 2">LMG 1625</strain>
    </source>
</reference>
<dbReference type="Proteomes" id="UP000075473">
    <property type="component" value="Unassembled WGS sequence"/>
</dbReference>
<evidence type="ECO:0000313" key="2">
    <source>
        <dbReference type="Proteomes" id="UP000075473"/>
    </source>
</evidence>
<organism evidence="1 2">
    <name type="scientific">Acetobacter cerevisiae</name>
    <dbReference type="NCBI Taxonomy" id="178900"/>
    <lineage>
        <taxon>Bacteria</taxon>
        <taxon>Pseudomonadati</taxon>
        <taxon>Pseudomonadota</taxon>
        <taxon>Alphaproteobacteria</taxon>
        <taxon>Acetobacterales</taxon>
        <taxon>Acetobacteraceae</taxon>
        <taxon>Acetobacter</taxon>
    </lineage>
</organism>
<gene>
    <name evidence="1" type="ORF">AD928_09145</name>
</gene>
<sequence length="85" mass="9419">MKLPERFNRPLSPEEMRIALAKIALAAGQASGAVSILIKNGFEDVITEQYGGQYLSDLYKCSDRMLSLIEELVGKNDELKETNGE</sequence>
<evidence type="ECO:0000313" key="1">
    <source>
        <dbReference type="EMBL" id="KXU93326.1"/>
    </source>
</evidence>
<protein>
    <submittedName>
        <fullName evidence="1">Uncharacterized protein</fullName>
    </submittedName>
</protein>
<proteinExistence type="predicted"/>
<dbReference type="AlphaFoldDB" id="A0A149Q855"/>
<comment type="caution">
    <text evidence="1">The sequence shown here is derived from an EMBL/GenBank/DDBJ whole genome shotgun (WGS) entry which is preliminary data.</text>
</comment>
<name>A0A149Q855_9PROT</name>